<dbReference type="AlphaFoldDB" id="A0A176VYT8"/>
<dbReference type="Proteomes" id="UP001162541">
    <property type="component" value="Chromosome 1"/>
</dbReference>
<dbReference type="Proteomes" id="UP000077202">
    <property type="component" value="Unassembled WGS sequence"/>
</dbReference>
<reference evidence="5" key="3">
    <citation type="journal article" date="2020" name="Curr. Biol.">
        <title>Chromatin organization in early land plants reveals an ancestral association between H3K27me3, transposons, and constitutive heterochromatin.</title>
        <authorList>
            <person name="Montgomery S.A."/>
            <person name="Tanizawa Y."/>
            <person name="Galik B."/>
            <person name="Wang N."/>
            <person name="Ito T."/>
            <person name="Mochizuki T."/>
            <person name="Akimcheva S."/>
            <person name="Bowman J.L."/>
            <person name="Cognat V."/>
            <person name="Marechal-Drouard L."/>
            <person name="Ekker H."/>
            <person name="Hong S.F."/>
            <person name="Kohchi T."/>
            <person name="Lin S.S."/>
            <person name="Liu L.D."/>
            <person name="Nakamura Y."/>
            <person name="Valeeva L.R."/>
            <person name="Shakirov E.V."/>
            <person name="Shippen D.E."/>
            <person name="Wei W.L."/>
            <person name="Yagura M."/>
            <person name="Yamaoka S."/>
            <person name="Yamato K.T."/>
            <person name="Liu C."/>
            <person name="Berger F."/>
        </authorList>
    </citation>
    <scope>NUCLEOTIDE SEQUENCE [LARGE SCALE GENOMIC DNA]</scope>
    <source>
        <strain evidence="5">Tak-1</strain>
    </source>
</reference>
<dbReference type="EMBL" id="LVLJ01002271">
    <property type="protein sequence ID" value="OAE25950.1"/>
    <property type="molecule type" value="Genomic_DNA"/>
</dbReference>
<dbReference type="PANTHER" id="PTHR35124:SF4">
    <property type="entry name" value="CALCINEURIN-LIKE PHOSPHOESTERASE DOMAIN-CONTAINING PROTEIN"/>
    <property type="match status" value="1"/>
</dbReference>
<evidence type="ECO:0000313" key="4">
    <source>
        <dbReference type="Proteomes" id="UP000077202"/>
    </source>
</evidence>
<gene>
    <name evidence="3" type="ORF">AXG93_1712s1290</name>
    <name evidence="2" type="ORF">Mp_1g27210</name>
</gene>
<keyword evidence="1" id="KW-0472">Membrane</keyword>
<keyword evidence="1" id="KW-1133">Transmembrane helix</keyword>
<accession>A0A176VYT8</accession>
<evidence type="ECO:0000313" key="3">
    <source>
        <dbReference type="EMBL" id="OAE25950.1"/>
    </source>
</evidence>
<evidence type="ECO:0000256" key="1">
    <source>
        <dbReference type="SAM" id="Phobius"/>
    </source>
</evidence>
<evidence type="ECO:0000313" key="2">
    <source>
        <dbReference type="EMBL" id="BBN00200.1"/>
    </source>
</evidence>
<sequence length="604" mass="67731">MVSNWSNISRKKSEIFTPIPVSNVQPLQTCNPGVCQIVLLAISLALLSTTIILFQTLDLRHLQNSCFSEISTKLFSGTANLSSSSTLDASSPIIDALNTSLSDARDETIFGTEAEHYRDVPVRDKAWYLEQLTENGTRACHEIATASAQVFFGPDLVLPTGDLKLQTDRDYEVVIVSYSSNGSRRCSGGDFFEIDLNGTQWKSRPPIKDLGDGTYVVNLRVDGAFAGVYGFRVILLFPNWHGMELTAEEWVLARDIVYLELEFAKPEGSAPVPVPEEELRRCDPAEDYKRKNWEGRWTRSKFNETCRANEKGRFLCLDRNQTCDDGRCDGEVGRLESNGWVYSAHCAFRIFSRDEAWDCVSGKWLFFWGDSNHQDTIRNLLNFPLGLYTGSPYRNGHSTHTNPRNASQSVTVTNSFNGHYVSTGNNLGLESLDHSEHRENVTAYFNGTVRAAPPDAVIMNSGLHDGNNWPDVARFERAARNASEFWKGLWASVAAKPTMVYRTTVAPAGFNDRLPARNTKSNVQKHEVFNAVMVDTFVAQFGRDNLRIVDSYDMTFPWHYDHLCSDGPHYGRSPSSSSWVPGGHRYFVDIMLTHVLLNAICPAK</sequence>
<keyword evidence="1" id="KW-0812">Transmembrane</keyword>
<feature type="transmembrane region" description="Helical" evidence="1">
    <location>
        <begin position="37"/>
        <end position="57"/>
    </location>
</feature>
<reference evidence="3 4" key="1">
    <citation type="submission" date="2016-03" db="EMBL/GenBank/DDBJ databases">
        <title>Mechanisms controlling the formation of the plant cell surface in tip-growing cells are functionally conserved among land plants.</title>
        <authorList>
            <person name="Honkanen S."/>
            <person name="Jones V.A."/>
            <person name="Morieri G."/>
            <person name="Champion C."/>
            <person name="Hetherington A.J."/>
            <person name="Kelly S."/>
            <person name="Saint-Marcoux D."/>
            <person name="Proust H."/>
            <person name="Prescott H."/>
            <person name="Dolan L."/>
        </authorList>
    </citation>
    <scope>NUCLEOTIDE SEQUENCE [LARGE SCALE GENOMIC DNA]</scope>
    <source>
        <strain evidence="4">cv. Tak-1 and cv. Tak-2</strain>
        <tissue evidence="3">Whole gametophyte</tissue>
    </source>
</reference>
<organism evidence="3 4">
    <name type="scientific">Marchantia polymorpha subsp. ruderalis</name>
    <dbReference type="NCBI Taxonomy" id="1480154"/>
    <lineage>
        <taxon>Eukaryota</taxon>
        <taxon>Viridiplantae</taxon>
        <taxon>Streptophyta</taxon>
        <taxon>Embryophyta</taxon>
        <taxon>Marchantiophyta</taxon>
        <taxon>Marchantiopsida</taxon>
        <taxon>Marchantiidae</taxon>
        <taxon>Marchantiales</taxon>
        <taxon>Marchantiaceae</taxon>
        <taxon>Marchantia</taxon>
    </lineage>
</organism>
<dbReference type="EMBL" id="AP019866">
    <property type="protein sequence ID" value="BBN00200.1"/>
    <property type="molecule type" value="Genomic_DNA"/>
</dbReference>
<proteinExistence type="predicted"/>
<keyword evidence="4" id="KW-1185">Reference proteome</keyword>
<name>A0A176VYT8_MARPO</name>
<protein>
    <submittedName>
        <fullName evidence="3">Uncharacterized protein</fullName>
    </submittedName>
</protein>
<dbReference type="SUPFAM" id="SSF52266">
    <property type="entry name" value="SGNH hydrolase"/>
    <property type="match status" value="1"/>
</dbReference>
<evidence type="ECO:0000313" key="5">
    <source>
        <dbReference type="Proteomes" id="UP001162541"/>
    </source>
</evidence>
<dbReference type="PANTHER" id="PTHR35124">
    <property type="entry name" value="CYTOCHROME P450 FAMILY PROTEIN"/>
    <property type="match status" value="1"/>
</dbReference>
<reference evidence="2" key="2">
    <citation type="journal article" date="2019" name="Curr. Biol.">
        <title>Chromatin organization in early land plants reveals an ancestral association between H3K27me3, transposons, and constitutive heterochromatin.</title>
        <authorList>
            <person name="Montgomery S.A."/>
            <person name="Tanizawa Y."/>
            <person name="Galik B."/>
            <person name="Wang N."/>
            <person name="Ito T."/>
            <person name="Mochizuki T."/>
            <person name="Akimcheva S."/>
            <person name="Bowman J."/>
            <person name="Cognat V."/>
            <person name="Drouard L."/>
            <person name="Ekker H."/>
            <person name="Houng S."/>
            <person name="Kohchi T."/>
            <person name="Lin S."/>
            <person name="Liu L.D."/>
            <person name="Nakamura Y."/>
            <person name="Valeeva L.R."/>
            <person name="Shakirov E.V."/>
            <person name="Shippen D.E."/>
            <person name="Wei W."/>
            <person name="Yagura M."/>
            <person name="Yamaoka S."/>
            <person name="Yamato K.T."/>
            <person name="Liu C."/>
            <person name="Berger F."/>
        </authorList>
    </citation>
    <scope>NUCLEOTIDE SEQUENCE [LARGE SCALE GENOMIC DNA]</scope>
    <source>
        <strain evidence="2">Tak-1</strain>
    </source>
</reference>